<feature type="transmembrane region" description="Helical" evidence="3">
    <location>
        <begin position="130"/>
        <end position="146"/>
    </location>
</feature>
<feature type="transmembrane region" description="Helical" evidence="3">
    <location>
        <begin position="265"/>
        <end position="288"/>
    </location>
</feature>
<organism evidence="4 5">
    <name type="scientific">Dacryopinax primogenitus (strain DJM 731)</name>
    <name type="common">Brown rot fungus</name>
    <dbReference type="NCBI Taxonomy" id="1858805"/>
    <lineage>
        <taxon>Eukaryota</taxon>
        <taxon>Fungi</taxon>
        <taxon>Dikarya</taxon>
        <taxon>Basidiomycota</taxon>
        <taxon>Agaricomycotina</taxon>
        <taxon>Dacrymycetes</taxon>
        <taxon>Dacrymycetales</taxon>
        <taxon>Dacrymycetaceae</taxon>
        <taxon>Dacryopinax</taxon>
    </lineage>
</organism>
<dbReference type="OrthoDB" id="6499973at2759"/>
<dbReference type="SUPFAM" id="SSF103473">
    <property type="entry name" value="MFS general substrate transporter"/>
    <property type="match status" value="1"/>
</dbReference>
<comment type="subcellular location">
    <subcellularLocation>
        <location evidence="1">Membrane</location>
        <topology evidence="1">Multi-pass membrane protein</topology>
    </subcellularLocation>
</comment>
<feature type="transmembrane region" description="Helical" evidence="3">
    <location>
        <begin position="99"/>
        <end position="118"/>
    </location>
</feature>
<evidence type="ECO:0000256" key="3">
    <source>
        <dbReference type="SAM" id="Phobius"/>
    </source>
</evidence>
<dbReference type="AlphaFoldDB" id="M5FTQ7"/>
<dbReference type="InterPro" id="IPR011701">
    <property type="entry name" value="MFS"/>
</dbReference>
<dbReference type="InterPro" id="IPR036259">
    <property type="entry name" value="MFS_trans_sf"/>
</dbReference>
<reference evidence="4 5" key="1">
    <citation type="journal article" date="2012" name="Science">
        <title>The Paleozoic origin of enzymatic lignin decomposition reconstructed from 31 fungal genomes.</title>
        <authorList>
            <person name="Floudas D."/>
            <person name="Binder M."/>
            <person name="Riley R."/>
            <person name="Barry K."/>
            <person name="Blanchette R.A."/>
            <person name="Henrissat B."/>
            <person name="Martinez A.T."/>
            <person name="Otillar R."/>
            <person name="Spatafora J.W."/>
            <person name="Yadav J.S."/>
            <person name="Aerts A."/>
            <person name="Benoit I."/>
            <person name="Boyd A."/>
            <person name="Carlson A."/>
            <person name="Copeland A."/>
            <person name="Coutinho P.M."/>
            <person name="de Vries R.P."/>
            <person name="Ferreira P."/>
            <person name="Findley K."/>
            <person name="Foster B."/>
            <person name="Gaskell J."/>
            <person name="Glotzer D."/>
            <person name="Gorecki P."/>
            <person name="Heitman J."/>
            <person name="Hesse C."/>
            <person name="Hori C."/>
            <person name="Igarashi K."/>
            <person name="Jurgens J.A."/>
            <person name="Kallen N."/>
            <person name="Kersten P."/>
            <person name="Kohler A."/>
            <person name="Kuees U."/>
            <person name="Kumar T.K.A."/>
            <person name="Kuo A."/>
            <person name="LaButti K."/>
            <person name="Larrondo L.F."/>
            <person name="Lindquist E."/>
            <person name="Ling A."/>
            <person name="Lombard V."/>
            <person name="Lucas S."/>
            <person name="Lundell T."/>
            <person name="Martin R."/>
            <person name="McLaughlin D.J."/>
            <person name="Morgenstern I."/>
            <person name="Morin E."/>
            <person name="Murat C."/>
            <person name="Nagy L.G."/>
            <person name="Nolan M."/>
            <person name="Ohm R.A."/>
            <person name="Patyshakuliyeva A."/>
            <person name="Rokas A."/>
            <person name="Ruiz-Duenas F.J."/>
            <person name="Sabat G."/>
            <person name="Salamov A."/>
            <person name="Samejima M."/>
            <person name="Schmutz J."/>
            <person name="Slot J.C."/>
            <person name="St John F."/>
            <person name="Stenlid J."/>
            <person name="Sun H."/>
            <person name="Sun S."/>
            <person name="Syed K."/>
            <person name="Tsang A."/>
            <person name="Wiebenga A."/>
            <person name="Young D."/>
            <person name="Pisabarro A."/>
            <person name="Eastwood D.C."/>
            <person name="Martin F."/>
            <person name="Cullen D."/>
            <person name="Grigoriev I.V."/>
            <person name="Hibbett D.S."/>
        </authorList>
    </citation>
    <scope>NUCLEOTIDE SEQUENCE [LARGE SCALE GENOMIC DNA]</scope>
    <source>
        <strain evidence="4 5">DJM-731 SS1</strain>
    </source>
</reference>
<name>M5FTQ7_DACPD</name>
<feature type="transmembrane region" description="Helical" evidence="3">
    <location>
        <begin position="152"/>
        <end position="175"/>
    </location>
</feature>
<dbReference type="HOGENOM" id="CLU_001265_1_1_1"/>
<dbReference type="Gene3D" id="1.20.1250.20">
    <property type="entry name" value="MFS general substrate transporter like domains"/>
    <property type="match status" value="2"/>
</dbReference>
<feature type="transmembrane region" description="Helical" evidence="3">
    <location>
        <begin position="425"/>
        <end position="447"/>
    </location>
</feature>
<evidence type="ECO:0000313" key="5">
    <source>
        <dbReference type="Proteomes" id="UP000030653"/>
    </source>
</evidence>
<dbReference type="Proteomes" id="UP000030653">
    <property type="component" value="Unassembled WGS sequence"/>
</dbReference>
<evidence type="ECO:0000256" key="2">
    <source>
        <dbReference type="ARBA" id="ARBA00006727"/>
    </source>
</evidence>
<feature type="transmembrane region" description="Helical" evidence="3">
    <location>
        <begin position="393"/>
        <end position="413"/>
    </location>
</feature>
<evidence type="ECO:0000313" key="4">
    <source>
        <dbReference type="EMBL" id="EJU01036.1"/>
    </source>
</evidence>
<feature type="transmembrane region" description="Helical" evidence="3">
    <location>
        <begin position="300"/>
        <end position="319"/>
    </location>
</feature>
<dbReference type="RefSeq" id="XP_040627933.1">
    <property type="nucleotide sequence ID" value="XM_040772978.1"/>
</dbReference>
<feature type="transmembrane region" description="Helical" evidence="3">
    <location>
        <begin position="220"/>
        <end position="240"/>
    </location>
</feature>
<proteinExistence type="inferred from homology"/>
<feature type="transmembrane region" description="Helical" evidence="3">
    <location>
        <begin position="59"/>
        <end position="79"/>
    </location>
</feature>
<dbReference type="OMA" id="WWISSIC"/>
<dbReference type="GeneID" id="63688040"/>
<dbReference type="Pfam" id="PF07690">
    <property type="entry name" value="MFS_1"/>
    <property type="match status" value="1"/>
</dbReference>
<keyword evidence="3" id="KW-0812">Transmembrane</keyword>
<gene>
    <name evidence="4" type="ORF">DACRYDRAFT_22845</name>
</gene>
<dbReference type="PANTHER" id="PTHR11360">
    <property type="entry name" value="MONOCARBOXYLATE TRANSPORTER"/>
    <property type="match status" value="1"/>
</dbReference>
<accession>M5FTQ7</accession>
<protein>
    <submittedName>
        <fullName evidence="4">MFS general substrate transporter</fullName>
    </submittedName>
</protein>
<feature type="transmembrane region" description="Helical" evidence="3">
    <location>
        <begin position="187"/>
        <end position="208"/>
    </location>
</feature>
<dbReference type="GO" id="GO:0022857">
    <property type="term" value="F:transmembrane transporter activity"/>
    <property type="evidence" value="ECO:0007669"/>
    <property type="project" value="InterPro"/>
</dbReference>
<feature type="transmembrane region" description="Helical" evidence="3">
    <location>
        <begin position="331"/>
        <end position="349"/>
    </location>
</feature>
<dbReference type="PANTHER" id="PTHR11360:SF284">
    <property type="entry name" value="EG:103B4.3 PROTEIN-RELATED"/>
    <property type="match status" value="1"/>
</dbReference>
<feature type="transmembrane region" description="Helical" evidence="3">
    <location>
        <begin position="355"/>
        <end position="381"/>
    </location>
</feature>
<comment type="similarity">
    <text evidence="2">Belongs to the major facilitator superfamily. Monocarboxylate porter (TC 2.A.1.13) family.</text>
</comment>
<dbReference type="InterPro" id="IPR050327">
    <property type="entry name" value="Proton-linked_MCT"/>
</dbReference>
<evidence type="ECO:0000256" key="1">
    <source>
        <dbReference type="ARBA" id="ARBA00004141"/>
    </source>
</evidence>
<dbReference type="EMBL" id="JH795865">
    <property type="protein sequence ID" value="EJU01036.1"/>
    <property type="molecule type" value="Genomic_DNA"/>
</dbReference>
<sequence>MTIVSLAGKQSDEEISYDMETLAEVIAPAAAERMEEAKAGIVPEKHDHEHHIPEGGVKAWMTVAGAWWISSICFGYANAFGVYQTYYVTELLPSYSTSAISWIGSLQAFFLYSTAIVAGPMFDRGYCRHMLVAGSVLFVGCLFAQAQAQRDAYYQIFLSQGLGQGMAMGMLYLPGMAVVLQHFKKNSAVAIGIAFTGSSIGGIVFPIMINNIFNDVGYVWGVRAAGFYVLGATVFANLLIRPQYAPKHTQQPAPNIATFLKDPPYICAVAGAACVAFGLFFVYFYIQLYTLTRGGISQNFSFYTLAIVNGASIFGRTIPNIFADKIGITKVLMPMSFLSGALVFVMFGLHNVGGITIFCILYGFITGAYVSMSGPFFAAMADHMGEMGARMGLALALVGIAALVGTPIDGALLGNGPEYSWSRAIVFTSVMMIGGTCIMTVGAWLLAKKRGKWV</sequence>
<keyword evidence="3" id="KW-1133">Transmembrane helix</keyword>
<dbReference type="GO" id="GO:0016020">
    <property type="term" value="C:membrane"/>
    <property type="evidence" value="ECO:0007669"/>
    <property type="project" value="UniProtKB-SubCell"/>
</dbReference>
<keyword evidence="3" id="KW-0472">Membrane</keyword>
<keyword evidence="5" id="KW-1185">Reference proteome</keyword>